<organism evidence="16 17">
    <name type="scientific">Marinoscillum furvescens DSM 4134</name>
    <dbReference type="NCBI Taxonomy" id="1122208"/>
    <lineage>
        <taxon>Bacteria</taxon>
        <taxon>Pseudomonadati</taxon>
        <taxon>Bacteroidota</taxon>
        <taxon>Cytophagia</taxon>
        <taxon>Cytophagales</taxon>
        <taxon>Reichenbachiellaceae</taxon>
        <taxon>Marinoscillum</taxon>
    </lineage>
</organism>
<evidence type="ECO:0000313" key="16">
    <source>
        <dbReference type="EMBL" id="RED98008.1"/>
    </source>
</evidence>
<dbReference type="SUPFAM" id="SSF53901">
    <property type="entry name" value="Thiolase-like"/>
    <property type="match status" value="2"/>
</dbReference>
<evidence type="ECO:0000256" key="7">
    <source>
        <dbReference type="ARBA" id="ARBA00023315"/>
    </source>
</evidence>
<comment type="subcellular location">
    <subcellularLocation>
        <location evidence="1">Cytoplasm</location>
    </subcellularLocation>
</comment>
<comment type="catalytic activity">
    <reaction evidence="12">
        <text>a fatty acyl-[ACP] + malonyl-[ACP] + H(+) = a 3-oxoacyl-[ACP] + holo-[ACP] + CO2</text>
        <dbReference type="Rhea" id="RHEA:22836"/>
        <dbReference type="Rhea" id="RHEA-COMP:9623"/>
        <dbReference type="Rhea" id="RHEA-COMP:9685"/>
        <dbReference type="Rhea" id="RHEA-COMP:9916"/>
        <dbReference type="Rhea" id="RHEA-COMP:14125"/>
        <dbReference type="ChEBI" id="CHEBI:15378"/>
        <dbReference type="ChEBI" id="CHEBI:16526"/>
        <dbReference type="ChEBI" id="CHEBI:64479"/>
        <dbReference type="ChEBI" id="CHEBI:78449"/>
        <dbReference type="ChEBI" id="CHEBI:78776"/>
        <dbReference type="ChEBI" id="CHEBI:138651"/>
        <dbReference type="EC" id="2.3.1.41"/>
    </reaction>
    <physiologicalReaction direction="left-to-right" evidence="12">
        <dbReference type="Rhea" id="RHEA:22837"/>
    </physiologicalReaction>
</comment>
<evidence type="ECO:0000256" key="9">
    <source>
        <dbReference type="ARBA" id="ARBA00041620"/>
    </source>
</evidence>
<dbReference type="InterPro" id="IPR000794">
    <property type="entry name" value="Beta-ketoacyl_synthase"/>
</dbReference>
<evidence type="ECO:0000256" key="11">
    <source>
        <dbReference type="ARBA" id="ARBA00048121"/>
    </source>
</evidence>
<evidence type="ECO:0000256" key="10">
    <source>
        <dbReference type="ARBA" id="ARBA00042143"/>
    </source>
</evidence>
<keyword evidence="7" id="KW-0012">Acyltransferase</keyword>
<dbReference type="Pfam" id="PF02801">
    <property type="entry name" value="Ketoacyl-synt_C"/>
    <property type="match status" value="1"/>
</dbReference>
<keyword evidence="17" id="KW-1185">Reference proteome</keyword>
<evidence type="ECO:0000256" key="4">
    <source>
        <dbReference type="ARBA" id="ARBA00013191"/>
    </source>
</evidence>
<evidence type="ECO:0000256" key="3">
    <source>
        <dbReference type="ARBA" id="ARBA00011738"/>
    </source>
</evidence>
<keyword evidence="5" id="KW-0963">Cytoplasm</keyword>
<comment type="similarity">
    <text evidence="2 13">Belongs to the thiolase-like superfamily. Beta-ketoacyl-ACP synthases family.</text>
</comment>
<dbReference type="Pfam" id="PF00109">
    <property type="entry name" value="ketoacyl-synt"/>
    <property type="match status" value="1"/>
</dbReference>
<dbReference type="GO" id="GO:0004315">
    <property type="term" value="F:3-oxoacyl-[acyl-carrier-protein] synthase activity"/>
    <property type="evidence" value="ECO:0007669"/>
    <property type="project" value="UniProtKB-EC"/>
</dbReference>
<evidence type="ECO:0000313" key="17">
    <source>
        <dbReference type="Proteomes" id="UP000256779"/>
    </source>
</evidence>
<keyword evidence="6 13" id="KW-0808">Transferase</keyword>
<name>A0A3D9L1R8_MARFU</name>
<dbReference type="PANTHER" id="PTHR11712">
    <property type="entry name" value="POLYKETIDE SYNTHASE-RELATED"/>
    <property type="match status" value="1"/>
</dbReference>
<dbReference type="SMART" id="SM00825">
    <property type="entry name" value="PKS_KS"/>
    <property type="match status" value="1"/>
</dbReference>
<gene>
    <name evidence="16" type="ORF">C7460_111150</name>
</gene>
<evidence type="ECO:0000256" key="5">
    <source>
        <dbReference type="ARBA" id="ARBA00022490"/>
    </source>
</evidence>
<dbReference type="AlphaFoldDB" id="A0A3D9L1R8"/>
<reference evidence="16 17" key="1">
    <citation type="submission" date="2018-07" db="EMBL/GenBank/DDBJ databases">
        <title>Genomic Encyclopedia of Type Strains, Phase IV (KMG-IV): sequencing the most valuable type-strain genomes for metagenomic binning, comparative biology and taxonomic classification.</title>
        <authorList>
            <person name="Goeker M."/>
        </authorList>
    </citation>
    <scope>NUCLEOTIDE SEQUENCE [LARGE SCALE GENOMIC DNA]</scope>
    <source>
        <strain evidence="16 17">DSM 4134</strain>
    </source>
</reference>
<comment type="subunit">
    <text evidence="3">Homodimer.</text>
</comment>
<dbReference type="GO" id="GO:0006633">
    <property type="term" value="P:fatty acid biosynthetic process"/>
    <property type="evidence" value="ECO:0007669"/>
    <property type="project" value="TreeGrafter"/>
</dbReference>
<dbReference type="Proteomes" id="UP000256779">
    <property type="component" value="Unassembled WGS sequence"/>
</dbReference>
<evidence type="ECO:0000256" key="6">
    <source>
        <dbReference type="ARBA" id="ARBA00022679"/>
    </source>
</evidence>
<dbReference type="EC" id="2.3.1.41" evidence="4"/>
<dbReference type="Gene3D" id="3.40.47.10">
    <property type="match status" value="1"/>
</dbReference>
<dbReference type="RefSeq" id="WP_115868529.1">
    <property type="nucleotide sequence ID" value="NZ_QREG01000011.1"/>
</dbReference>
<protein>
    <recommendedName>
        <fullName evidence="8">3-oxoacyl-[acyl-carrier-protein] synthase 1</fullName>
        <ecNumber evidence="4">2.3.1.41</ecNumber>
    </recommendedName>
    <alternativeName>
        <fullName evidence="9">3-oxoacyl-[acyl-carrier-protein] synthase I</fullName>
    </alternativeName>
    <alternativeName>
        <fullName evidence="10">Beta-ketoacyl-ACP synthase I</fullName>
    </alternativeName>
</protein>
<evidence type="ECO:0000259" key="15">
    <source>
        <dbReference type="PROSITE" id="PS52004"/>
    </source>
</evidence>
<dbReference type="InterPro" id="IPR020841">
    <property type="entry name" value="PKS_Beta-ketoAc_synthase_dom"/>
</dbReference>
<dbReference type="EMBL" id="QREG01000011">
    <property type="protein sequence ID" value="RED98008.1"/>
    <property type="molecule type" value="Genomic_DNA"/>
</dbReference>
<dbReference type="GO" id="GO:0005829">
    <property type="term" value="C:cytosol"/>
    <property type="evidence" value="ECO:0007669"/>
    <property type="project" value="TreeGrafter"/>
</dbReference>
<sequence>MSQNKRRVVITGLGVVAPNGLNVNEFTHALKTGVSGIKRWENLEEINFKCQIGGKPPVSQEYKDANLPDFIAKKVKNNAVIYACLSGLEAWKDAGLEIAPGTYDRKTGMIIGSGALGLDSFIEHKIYPIDKGNHRRLGSRSVPESMSSGAGAYLNGILGLTGRIFSNSSACITGSEAILQGYELILSGRMDRMLCGSTEGDGRYIWGGFDAMRVLCSDSNDHPERGSRPMSASSSGFVPSGGSGALVLETLDSALKRGATIYAEVMGGEVNSGGQQNGGSMTAQNPEAVVDCIQSALDNASMKAEEIDLISGHLTSTKGDPYEINNWVNALRLDKDRLPFINTPKSMIGHCVAGAGSIELVASVIQLKEGFVHGNLNLEEIHPQISEIVPQDKLPTQSVDTDIQSVIKANFGFGDLNCCIVLKKWND</sequence>
<dbReference type="CDD" id="cd00834">
    <property type="entry name" value="KAS_I_II"/>
    <property type="match status" value="1"/>
</dbReference>
<evidence type="ECO:0000256" key="13">
    <source>
        <dbReference type="RuleBase" id="RU003694"/>
    </source>
</evidence>
<dbReference type="OrthoDB" id="9808669at2"/>
<evidence type="ECO:0000256" key="14">
    <source>
        <dbReference type="SAM" id="MobiDB-lite"/>
    </source>
</evidence>
<proteinExistence type="inferred from homology"/>
<evidence type="ECO:0000256" key="1">
    <source>
        <dbReference type="ARBA" id="ARBA00004496"/>
    </source>
</evidence>
<feature type="domain" description="Ketosynthase family 3 (KS3)" evidence="15">
    <location>
        <begin position="5"/>
        <end position="424"/>
    </location>
</feature>
<comment type="caution">
    <text evidence="16">The sequence shown here is derived from an EMBL/GenBank/DDBJ whole genome shotgun (WGS) entry which is preliminary data.</text>
</comment>
<dbReference type="PANTHER" id="PTHR11712:SF306">
    <property type="entry name" value="3-OXOACYL-[ACYL-CARRIER-PROTEIN] SYNTHASE 1"/>
    <property type="match status" value="1"/>
</dbReference>
<evidence type="ECO:0000256" key="8">
    <source>
        <dbReference type="ARBA" id="ARBA00039450"/>
    </source>
</evidence>
<evidence type="ECO:0000256" key="12">
    <source>
        <dbReference type="ARBA" id="ARBA00048506"/>
    </source>
</evidence>
<evidence type="ECO:0000256" key="2">
    <source>
        <dbReference type="ARBA" id="ARBA00008467"/>
    </source>
</evidence>
<dbReference type="InterPro" id="IPR014031">
    <property type="entry name" value="Ketoacyl_synth_C"/>
</dbReference>
<comment type="catalytic activity">
    <reaction evidence="11">
        <text>(3Z)-decenoyl-[ACP] + malonyl-[ACP] + H(+) = 3-oxo-(5Z)-dodecenoyl-[ACP] + holo-[ACP] + CO2</text>
        <dbReference type="Rhea" id="RHEA:54940"/>
        <dbReference type="Rhea" id="RHEA-COMP:9623"/>
        <dbReference type="Rhea" id="RHEA-COMP:9685"/>
        <dbReference type="Rhea" id="RHEA-COMP:9927"/>
        <dbReference type="Rhea" id="RHEA-COMP:14042"/>
        <dbReference type="ChEBI" id="CHEBI:15378"/>
        <dbReference type="ChEBI" id="CHEBI:16526"/>
        <dbReference type="ChEBI" id="CHEBI:64479"/>
        <dbReference type="ChEBI" id="CHEBI:78449"/>
        <dbReference type="ChEBI" id="CHEBI:78798"/>
        <dbReference type="ChEBI" id="CHEBI:138410"/>
    </reaction>
    <physiologicalReaction direction="left-to-right" evidence="11">
        <dbReference type="Rhea" id="RHEA:54941"/>
    </physiologicalReaction>
</comment>
<dbReference type="InterPro" id="IPR014030">
    <property type="entry name" value="Ketoacyl_synth_N"/>
</dbReference>
<accession>A0A3D9L1R8</accession>
<feature type="region of interest" description="Disordered" evidence="14">
    <location>
        <begin position="220"/>
        <end position="239"/>
    </location>
</feature>
<dbReference type="PROSITE" id="PS52004">
    <property type="entry name" value="KS3_2"/>
    <property type="match status" value="1"/>
</dbReference>
<dbReference type="InterPro" id="IPR016039">
    <property type="entry name" value="Thiolase-like"/>
</dbReference>